<dbReference type="Gene3D" id="1.25.40.420">
    <property type="match status" value="1"/>
</dbReference>
<dbReference type="Proteomes" id="UP000251960">
    <property type="component" value="Chromosome 6"/>
</dbReference>
<dbReference type="CDD" id="cd00121">
    <property type="entry name" value="MATH"/>
    <property type="match status" value="1"/>
</dbReference>
<gene>
    <name evidence="4" type="primary">BPM2_0</name>
    <name evidence="4" type="ORF">Zm00014a_038582</name>
</gene>
<evidence type="ECO:0000259" key="3">
    <source>
        <dbReference type="PROSITE" id="PS50097"/>
    </source>
</evidence>
<reference evidence="4 5" key="1">
    <citation type="journal article" date="2018" name="Nat. Genet.">
        <title>Extensive intraspecific gene order and gene structural variations between Mo17 and other maize genomes.</title>
        <authorList>
            <person name="Sun S."/>
            <person name="Zhou Y."/>
            <person name="Chen J."/>
            <person name="Shi J."/>
            <person name="Zhao H."/>
            <person name="Zhao H."/>
            <person name="Song W."/>
            <person name="Zhang M."/>
            <person name="Cui Y."/>
            <person name="Dong X."/>
            <person name="Liu H."/>
            <person name="Ma X."/>
            <person name="Jiao Y."/>
            <person name="Wang B."/>
            <person name="Wei X."/>
            <person name="Stein J.C."/>
            <person name="Glaubitz J.C."/>
            <person name="Lu F."/>
            <person name="Yu G."/>
            <person name="Liang C."/>
            <person name="Fengler K."/>
            <person name="Li B."/>
            <person name="Rafalski A."/>
            <person name="Schnable P.S."/>
            <person name="Ware D.H."/>
            <person name="Buckler E.S."/>
            <person name="Lai J."/>
        </authorList>
    </citation>
    <scope>NUCLEOTIDE SEQUENCE [LARGE SCALE GENOMIC DNA]</scope>
    <source>
        <strain evidence="5">cv. Missouri 17</strain>
        <tissue evidence="4">Seedling</tissue>
    </source>
</reference>
<dbReference type="PROSITE" id="PS50097">
    <property type="entry name" value="BTB"/>
    <property type="match status" value="1"/>
</dbReference>
<dbReference type="PANTHER" id="PTHR26379:SF180">
    <property type="entry name" value="TRAF TRANSCRIPTION FACTOR"/>
    <property type="match status" value="1"/>
</dbReference>
<dbReference type="Gene3D" id="2.60.210.10">
    <property type="entry name" value="Apoptosis, Tumor Necrosis Factor Receptor Associated Protein 2, Chain A"/>
    <property type="match status" value="1"/>
</dbReference>
<dbReference type="InterPro" id="IPR002083">
    <property type="entry name" value="MATH/TRAF_dom"/>
</dbReference>
<dbReference type="SUPFAM" id="SSF54695">
    <property type="entry name" value="POZ domain"/>
    <property type="match status" value="1"/>
</dbReference>
<dbReference type="Pfam" id="PF00651">
    <property type="entry name" value="BTB"/>
    <property type="match status" value="1"/>
</dbReference>
<dbReference type="GO" id="GO:0016567">
    <property type="term" value="P:protein ubiquitination"/>
    <property type="evidence" value="ECO:0007669"/>
    <property type="project" value="InterPro"/>
</dbReference>
<protein>
    <submittedName>
        <fullName evidence="4">BTB/POZ and MATH domain-containing protein 2</fullName>
    </submittedName>
</protein>
<dbReference type="InterPro" id="IPR008974">
    <property type="entry name" value="TRAF-like"/>
</dbReference>
<dbReference type="InterPro" id="IPR045005">
    <property type="entry name" value="BPM1-6"/>
</dbReference>
<sequence>MEHDGTNLAVAEAVRSVQLLKIDGYSATKAMGPSEFIKSRWNIDGHEWEVHFYPDYLYYFEEEGPYFLELTSEWVALKLILVSEPLKDKLRVNLSCRPVCEFAIEEKSVSHVFASGSRCSPELLLILKHKLPSSGYLVNDSLTVECTVTVLRNLGAAETTKGQHLPVPPPSDLHQHFGELLESKDGADVTFRVSASGESFAAHKVILAARSSVFKTEFFGGVQERSSAYVIRDMEAAVFRSMLRFIYTDMAPELDGAQDQEPDAAAAMAKHLLVAADRYGLNRLKLICECKLSGGIDIGTAAATLALAEQHNCSLLKAKCLEFVTKSPETLDAVLATDGYAHLVARCPLVLTELVRAACGRKI</sequence>
<dbReference type="PANTHER" id="PTHR26379">
    <property type="entry name" value="BTB/POZ AND MATH DOMAIN-CONTAINING PROTEIN 1"/>
    <property type="match status" value="1"/>
</dbReference>
<dbReference type="InterPro" id="IPR000210">
    <property type="entry name" value="BTB/POZ_dom"/>
</dbReference>
<organism evidence="4 5">
    <name type="scientific">Zea mays</name>
    <name type="common">Maize</name>
    <dbReference type="NCBI Taxonomy" id="4577"/>
    <lineage>
        <taxon>Eukaryota</taxon>
        <taxon>Viridiplantae</taxon>
        <taxon>Streptophyta</taxon>
        <taxon>Embryophyta</taxon>
        <taxon>Tracheophyta</taxon>
        <taxon>Spermatophyta</taxon>
        <taxon>Magnoliopsida</taxon>
        <taxon>Liliopsida</taxon>
        <taxon>Poales</taxon>
        <taxon>Poaceae</taxon>
        <taxon>PACMAD clade</taxon>
        <taxon>Panicoideae</taxon>
        <taxon>Andropogonodae</taxon>
        <taxon>Andropogoneae</taxon>
        <taxon>Tripsacinae</taxon>
        <taxon>Zea</taxon>
    </lineage>
</organism>
<dbReference type="EMBL" id="NCVQ01000007">
    <property type="protein sequence ID" value="PWZ17943.1"/>
    <property type="molecule type" value="Genomic_DNA"/>
</dbReference>
<proteinExistence type="inferred from homology"/>
<dbReference type="ExpressionAtlas" id="A0A3L6EBZ1">
    <property type="expression patterns" value="baseline and differential"/>
</dbReference>
<name>A0A3L6EBZ1_MAIZE</name>
<dbReference type="Pfam" id="PF24570">
    <property type="entry name" value="BACK_BPM_SPOP"/>
    <property type="match status" value="1"/>
</dbReference>
<dbReference type="Gene3D" id="3.30.710.10">
    <property type="entry name" value="Potassium Channel Kv1.1, Chain A"/>
    <property type="match status" value="1"/>
</dbReference>
<evidence type="ECO:0000313" key="4">
    <source>
        <dbReference type="EMBL" id="PWZ17943.1"/>
    </source>
</evidence>
<comment type="similarity">
    <text evidence="2">Belongs to the Tdpoz family.</text>
</comment>
<comment type="pathway">
    <text evidence="1">Protein modification; protein ubiquitination.</text>
</comment>
<dbReference type="SUPFAM" id="SSF49599">
    <property type="entry name" value="TRAF domain-like"/>
    <property type="match status" value="1"/>
</dbReference>
<dbReference type="InterPro" id="IPR011333">
    <property type="entry name" value="SKP1/BTB/POZ_sf"/>
</dbReference>
<comment type="caution">
    <text evidence="4">The sequence shown here is derived from an EMBL/GenBank/DDBJ whole genome shotgun (WGS) entry which is preliminary data.</text>
</comment>
<evidence type="ECO:0000313" key="5">
    <source>
        <dbReference type="Proteomes" id="UP000251960"/>
    </source>
</evidence>
<evidence type="ECO:0000256" key="2">
    <source>
        <dbReference type="ARBA" id="ARBA00010846"/>
    </source>
</evidence>
<feature type="domain" description="BTB" evidence="3">
    <location>
        <begin position="187"/>
        <end position="249"/>
    </location>
</feature>
<dbReference type="InterPro" id="IPR056423">
    <property type="entry name" value="BACK_BPM_SPOP"/>
</dbReference>
<evidence type="ECO:0000256" key="1">
    <source>
        <dbReference type="ARBA" id="ARBA00004906"/>
    </source>
</evidence>
<accession>A0A3L6EBZ1</accession>
<dbReference type="AlphaFoldDB" id="A0A3L6EBZ1"/>
<dbReference type="SMART" id="SM00225">
    <property type="entry name" value="BTB"/>
    <property type="match status" value="1"/>
</dbReference>